<evidence type="ECO:0000313" key="2">
    <source>
        <dbReference type="EMBL" id="EHH67601.1"/>
    </source>
</evidence>
<proteinExistence type="predicted"/>
<dbReference type="CDD" id="cd00564">
    <property type="entry name" value="TMP_TenI"/>
    <property type="match status" value="1"/>
</dbReference>
<dbReference type="RefSeq" id="WP_008852201.1">
    <property type="nucleotide sequence ID" value="NZ_AGQV01000007.1"/>
</dbReference>
<protein>
    <recommendedName>
        <fullName evidence="1">Thiamine phosphate synthase/TenI domain-containing protein</fullName>
    </recommendedName>
</protein>
<dbReference type="Proteomes" id="UP000004949">
    <property type="component" value="Unassembled WGS sequence"/>
</dbReference>
<name>G6XKN8_9PROT</name>
<reference evidence="2 3" key="1">
    <citation type="submission" date="2011-10" db="EMBL/GenBank/DDBJ databases">
        <title>Genome sequence of Gluconobacter morbifer G707, isolated from Drosophila gut.</title>
        <authorList>
            <person name="Lee W.-J."/>
            <person name="Kim E.-K."/>
        </authorList>
    </citation>
    <scope>NUCLEOTIDE SEQUENCE [LARGE SCALE GENOMIC DNA]</scope>
    <source>
        <strain evidence="2 3">G707</strain>
    </source>
</reference>
<dbReference type="OrthoDB" id="7159061at2"/>
<dbReference type="STRING" id="1088869.GMO_20540"/>
<dbReference type="AlphaFoldDB" id="G6XKN8"/>
<evidence type="ECO:0000259" key="1">
    <source>
        <dbReference type="Pfam" id="PF02581"/>
    </source>
</evidence>
<accession>G6XKN8</accession>
<dbReference type="InterPro" id="IPR013785">
    <property type="entry name" value="Aldolase_TIM"/>
</dbReference>
<dbReference type="PATRIC" id="fig|1088869.3.peg.2048"/>
<evidence type="ECO:0000313" key="3">
    <source>
        <dbReference type="Proteomes" id="UP000004949"/>
    </source>
</evidence>
<keyword evidence="3" id="KW-1185">Reference proteome</keyword>
<sequence length="194" mass="20879">MTSTSCDLYPVLPASFDNDDMLATLPIILAHPEVTALRIPGDHRLNETELNTLLKFLHESEVALIVDVGTDLSTAVPELLGESDGLHAPDPLQLTALRKQLEGDIQIGCRCQTRDDAMKAGETGADYVAFTPTELDILRWWVSVMELPAVAEEITTPEAAVSARKAGADFLAIPLLLDDSDEARFTAILGALAA</sequence>
<organism evidence="2 3">
    <name type="scientific">Gluconobacter morbifer G707</name>
    <dbReference type="NCBI Taxonomy" id="1088869"/>
    <lineage>
        <taxon>Bacteria</taxon>
        <taxon>Pseudomonadati</taxon>
        <taxon>Pseudomonadota</taxon>
        <taxon>Alphaproteobacteria</taxon>
        <taxon>Acetobacterales</taxon>
        <taxon>Acetobacteraceae</taxon>
        <taxon>Gluconobacter</taxon>
    </lineage>
</organism>
<dbReference type="Pfam" id="PF02581">
    <property type="entry name" value="TMP-TENI"/>
    <property type="match status" value="1"/>
</dbReference>
<dbReference type="InterPro" id="IPR036206">
    <property type="entry name" value="ThiamineP_synth_sf"/>
</dbReference>
<dbReference type="Gene3D" id="3.20.20.70">
    <property type="entry name" value="Aldolase class I"/>
    <property type="match status" value="1"/>
</dbReference>
<dbReference type="InterPro" id="IPR022998">
    <property type="entry name" value="ThiamineP_synth_TenI"/>
</dbReference>
<comment type="caution">
    <text evidence="2">The sequence shown here is derived from an EMBL/GenBank/DDBJ whole genome shotgun (WGS) entry which is preliminary data.</text>
</comment>
<dbReference type="GO" id="GO:0009228">
    <property type="term" value="P:thiamine biosynthetic process"/>
    <property type="evidence" value="ECO:0007669"/>
    <property type="project" value="UniProtKB-KW"/>
</dbReference>
<dbReference type="eggNOG" id="COG0352">
    <property type="taxonomic scope" value="Bacteria"/>
</dbReference>
<gene>
    <name evidence="2" type="ORF">GMO_20540</name>
</gene>
<dbReference type="SUPFAM" id="SSF51391">
    <property type="entry name" value="Thiamin phosphate synthase"/>
    <property type="match status" value="1"/>
</dbReference>
<dbReference type="EMBL" id="AGQV01000007">
    <property type="protein sequence ID" value="EHH67601.1"/>
    <property type="molecule type" value="Genomic_DNA"/>
</dbReference>
<feature type="domain" description="Thiamine phosphate synthase/TenI" evidence="1">
    <location>
        <begin position="8"/>
        <end position="173"/>
    </location>
</feature>